<proteinExistence type="predicted"/>
<accession>A0A512AXK5</accession>
<comment type="caution">
    <text evidence="3">The sequence shown here is derived from an EMBL/GenBank/DDBJ whole genome shotgun (WGS) entry which is preliminary data.</text>
</comment>
<dbReference type="InterPro" id="IPR046265">
    <property type="entry name" value="DUF6298"/>
</dbReference>
<gene>
    <name evidence="3" type="ORF">AAE02nite_20840</name>
</gene>
<protein>
    <recommendedName>
        <fullName evidence="2">DUF6298 domain-containing protein</fullName>
    </recommendedName>
</protein>
<dbReference type="InterPro" id="IPR011050">
    <property type="entry name" value="Pectin_lyase_fold/virulence"/>
</dbReference>
<reference evidence="3 4" key="1">
    <citation type="submission" date="2019-07" db="EMBL/GenBank/DDBJ databases">
        <title>Whole genome shotgun sequence of Adhaeribacter aerolatus NBRC 106133.</title>
        <authorList>
            <person name="Hosoyama A."/>
            <person name="Uohara A."/>
            <person name="Ohji S."/>
            <person name="Ichikawa N."/>
        </authorList>
    </citation>
    <scope>NUCLEOTIDE SEQUENCE [LARGE SCALE GENOMIC DNA]</scope>
    <source>
        <strain evidence="3 4">NBRC 106133</strain>
    </source>
</reference>
<feature type="signal peptide" evidence="1">
    <location>
        <begin position="1"/>
        <end position="33"/>
    </location>
</feature>
<dbReference type="EMBL" id="BJYS01000014">
    <property type="protein sequence ID" value="GEO04420.1"/>
    <property type="molecule type" value="Genomic_DNA"/>
</dbReference>
<dbReference type="SUPFAM" id="SSF51126">
    <property type="entry name" value="Pectin lyase-like"/>
    <property type="match status" value="1"/>
</dbReference>
<evidence type="ECO:0000259" key="2">
    <source>
        <dbReference type="Pfam" id="PF19815"/>
    </source>
</evidence>
<dbReference type="InterPro" id="IPR012334">
    <property type="entry name" value="Pectin_lyas_fold"/>
</dbReference>
<name>A0A512AXK5_9BACT</name>
<organism evidence="3 4">
    <name type="scientific">Adhaeribacter aerolatus</name>
    <dbReference type="NCBI Taxonomy" id="670289"/>
    <lineage>
        <taxon>Bacteria</taxon>
        <taxon>Pseudomonadati</taxon>
        <taxon>Bacteroidota</taxon>
        <taxon>Cytophagia</taxon>
        <taxon>Cytophagales</taxon>
        <taxon>Hymenobacteraceae</taxon>
        <taxon>Adhaeribacter</taxon>
    </lineage>
</organism>
<evidence type="ECO:0000313" key="4">
    <source>
        <dbReference type="Proteomes" id="UP000321532"/>
    </source>
</evidence>
<dbReference type="Gene3D" id="2.160.20.10">
    <property type="entry name" value="Single-stranded right-handed beta-helix, Pectin lyase-like"/>
    <property type="match status" value="2"/>
</dbReference>
<sequence length="1056" mass="117127">MRNLFKILPKPKRYYFLTGLLVSLLSLHFPVLAQNNKPAKPASPVALGKDGRLVYSPDAKGNRIPDFSFCGYAASEAPIPNVPIKMVVLVQKEDATRRIQAALDYVAGLPLDKSGFRGAVLLQKGIYEVSGSLNIKTSGVVLRGSGMSEDGTILLAAGKDRQTFITLNGVNDKQLGTPVKIKDAYVPVNANQMRVENSQTFKIGDHVQIQRPSTAAWIKALGTDHFGGGITALGWKPGQRDLFWDRKVMAVTGETLTLDAPITTALDANYGGGTVAKVNWPGRISRVGVENLRLRSAYDKTNPKDEDHRWMAITLENIQDAWVRQVIFEHFAGSAVAVYETAKRVTVEDCKSLAPVSEIGGQRRYTFFTNGQQTLFQRNYAEQGYHDFAVGFCAAGPNAFVQCESVLPYNFSGAIDSWASGVLFDIVNVDGHALSFKNRGQDGMGAGWSAANSVFWQCAAARIDNYSPPTAQNWAFGTWAQFSGDGHWEESNSHIKPRSLFYAQLTDRLGKEVGERAQLLPMETDASSSPPVAVAMALTAEAVKPAPRLVDWIDGAPQRNPIPTQAAKVKTIDQLKLKAPIAATSAAPLHLENGWLVRGKEVITGKRQDVPWWSGSSRVYALEKTKPHITRFVPGRTGHGLTDDLAELTDNMKKQGQVALEHNYGLWYERRRDDHERIRRMDGEVWPPFYELPFARSGKETAWDGLSKYDLTKPNNWYWSRLKTFADLADQKGLLLVHQQYFQHNIIEAGAHYADFPWRPANNINETGFPEPVPYAGDKRIFLAEQFYDVNHPQHRELHRAYIRQCLNNFNGNTGVLQLISAEYTGPLHFVQFWLDTIREWEKETGKNALVGLSTTKDVQDAILADPARAAVVDVIDIRYWHYREDGTAYAPAGGQNLAPRQHARLVKPGKSSFAQVYRAVYDYRQANPSKAVMYSASNYDHEGWAAFLAGGSLAEIPVVAHPGFLPAASSMQPLDLPNQPAGQYALGNKNGEYIIYQETADAIPVDLKTARGKFRVRWFDPATGQLQNEKNSSNGKLTETTNLPSGPVVVWISRL</sequence>
<evidence type="ECO:0000256" key="1">
    <source>
        <dbReference type="SAM" id="SignalP"/>
    </source>
</evidence>
<dbReference type="Proteomes" id="UP000321532">
    <property type="component" value="Unassembled WGS sequence"/>
</dbReference>
<keyword evidence="1" id="KW-0732">Signal</keyword>
<evidence type="ECO:0000313" key="3">
    <source>
        <dbReference type="EMBL" id="GEO04420.1"/>
    </source>
</evidence>
<dbReference type="Pfam" id="PF19815">
    <property type="entry name" value="DUF6298"/>
    <property type="match status" value="1"/>
</dbReference>
<feature type="domain" description="DUF6298" evidence="2">
    <location>
        <begin position="486"/>
        <end position="972"/>
    </location>
</feature>
<keyword evidence="4" id="KW-1185">Reference proteome</keyword>
<dbReference type="AlphaFoldDB" id="A0A512AXK5"/>
<feature type="chain" id="PRO_5021900554" description="DUF6298 domain-containing protein" evidence="1">
    <location>
        <begin position="34"/>
        <end position="1056"/>
    </location>
</feature>